<keyword evidence="2" id="KW-1185">Reference proteome</keyword>
<reference evidence="1 2" key="1">
    <citation type="submission" date="2021-06" db="EMBL/GenBank/DDBJ databases">
        <authorList>
            <person name="Palmer J.M."/>
        </authorList>
    </citation>
    <scope>NUCLEOTIDE SEQUENCE [LARGE SCALE GENOMIC DNA]</scope>
    <source>
        <strain evidence="2">if_2019</strain>
        <tissue evidence="1">Muscle</tissue>
    </source>
</reference>
<comment type="caution">
    <text evidence="1">The sequence shown here is derived from an EMBL/GenBank/DDBJ whole genome shotgun (WGS) entry which is preliminary data.</text>
</comment>
<sequence>MLFLREKEEELLKEDDGDGNSMDELMKIVTTGGGSDPARAKIVLEGTEVLTDVDIPRACALLMGLIYALNLSYPKQLHKYI</sequence>
<organism evidence="1 2">
    <name type="scientific">Ilyodon furcidens</name>
    <name type="common">goldbreast splitfin</name>
    <dbReference type="NCBI Taxonomy" id="33524"/>
    <lineage>
        <taxon>Eukaryota</taxon>
        <taxon>Metazoa</taxon>
        <taxon>Chordata</taxon>
        <taxon>Craniata</taxon>
        <taxon>Vertebrata</taxon>
        <taxon>Euteleostomi</taxon>
        <taxon>Actinopterygii</taxon>
        <taxon>Neopterygii</taxon>
        <taxon>Teleostei</taxon>
        <taxon>Neoteleostei</taxon>
        <taxon>Acanthomorphata</taxon>
        <taxon>Ovalentaria</taxon>
        <taxon>Atherinomorphae</taxon>
        <taxon>Cyprinodontiformes</taxon>
        <taxon>Goodeidae</taxon>
        <taxon>Ilyodon</taxon>
    </lineage>
</organism>
<name>A0ABV0UNM0_9TELE</name>
<protein>
    <submittedName>
        <fullName evidence="1">Uncharacterized protein</fullName>
    </submittedName>
</protein>
<proteinExistence type="predicted"/>
<dbReference type="Proteomes" id="UP001482620">
    <property type="component" value="Unassembled WGS sequence"/>
</dbReference>
<accession>A0ABV0UNM0</accession>
<dbReference type="EMBL" id="JAHRIQ010075487">
    <property type="protein sequence ID" value="MEQ2246020.1"/>
    <property type="molecule type" value="Genomic_DNA"/>
</dbReference>
<evidence type="ECO:0000313" key="1">
    <source>
        <dbReference type="EMBL" id="MEQ2246020.1"/>
    </source>
</evidence>
<gene>
    <name evidence="1" type="ORF">ILYODFUR_033992</name>
</gene>
<evidence type="ECO:0000313" key="2">
    <source>
        <dbReference type="Proteomes" id="UP001482620"/>
    </source>
</evidence>